<dbReference type="STRING" id="645274.SAMN04487901_11522"/>
<proteinExistence type="predicted"/>
<evidence type="ECO:0000313" key="4">
    <source>
        <dbReference type="EMBL" id="SDO36346.1"/>
    </source>
</evidence>
<feature type="region of interest" description="Disordered" evidence="1">
    <location>
        <begin position="1"/>
        <end position="23"/>
    </location>
</feature>
<dbReference type="Proteomes" id="UP000199134">
    <property type="component" value="Unassembled WGS sequence"/>
</dbReference>
<sequence>MSENSNEHHHHHHHHHKEDDATRFKREALNSIRMKKLIAKWAFRILCVIAAIMVIAAVVVNHL</sequence>
<keyword evidence="2" id="KW-0472">Membrane</keyword>
<name>A0A1H0IY27_9BACT</name>
<dbReference type="RefSeq" id="WP_091818621.1">
    <property type="nucleotide sequence ID" value="NZ_CP091790.1"/>
</dbReference>
<keyword evidence="5" id="KW-1185">Reference proteome</keyword>
<organism evidence="4 6">
    <name type="scientific">Prevotella communis</name>
    <dbReference type="NCBI Taxonomy" id="2913614"/>
    <lineage>
        <taxon>Bacteria</taxon>
        <taxon>Pseudomonadati</taxon>
        <taxon>Bacteroidota</taxon>
        <taxon>Bacteroidia</taxon>
        <taxon>Bacteroidales</taxon>
        <taxon>Prevotellaceae</taxon>
        <taxon>Prevotella</taxon>
    </lineage>
</organism>
<feature type="transmembrane region" description="Helical" evidence="2">
    <location>
        <begin position="41"/>
        <end position="60"/>
    </location>
</feature>
<keyword evidence="2" id="KW-1133">Transmembrane helix</keyword>
<evidence type="ECO:0000256" key="1">
    <source>
        <dbReference type="SAM" id="MobiDB-lite"/>
    </source>
</evidence>
<evidence type="ECO:0000313" key="3">
    <source>
        <dbReference type="EMBL" id="SDH03095.1"/>
    </source>
</evidence>
<accession>A0A1G7Z3C9</accession>
<reference evidence="3 6" key="2">
    <citation type="submission" date="2016-10" db="EMBL/GenBank/DDBJ databases">
        <authorList>
            <person name="de Groot N.N."/>
        </authorList>
    </citation>
    <scope>NUCLEOTIDE SEQUENCE [LARGE SCALE GENOMIC DNA]</scope>
    <source>
        <strain evidence="6">BP1-145</strain>
        <strain evidence="3">BP1-148</strain>
    </source>
</reference>
<dbReference type="EMBL" id="FNCQ01000015">
    <property type="protein sequence ID" value="SDH03095.1"/>
    <property type="molecule type" value="Genomic_DNA"/>
</dbReference>
<dbReference type="Proteomes" id="UP000198779">
    <property type="component" value="Unassembled WGS sequence"/>
</dbReference>
<evidence type="ECO:0000313" key="6">
    <source>
        <dbReference type="Proteomes" id="UP000199134"/>
    </source>
</evidence>
<dbReference type="AlphaFoldDB" id="A0A1H0IY27"/>
<dbReference type="EMBL" id="FNIW01000017">
    <property type="protein sequence ID" value="SDO36346.1"/>
    <property type="molecule type" value="Genomic_DNA"/>
</dbReference>
<accession>A0A1H0IY27</accession>
<reference evidence="4 5" key="1">
    <citation type="submission" date="2016-10" db="EMBL/GenBank/DDBJ databases">
        <authorList>
            <person name="Varghese N."/>
            <person name="Submissions S."/>
        </authorList>
    </citation>
    <scope>NUCLEOTIDE SEQUENCE</scope>
    <source>
        <strain evidence="4">BP1-145</strain>
        <strain evidence="5">BP1-148</strain>
    </source>
</reference>
<evidence type="ECO:0000313" key="5">
    <source>
        <dbReference type="Proteomes" id="UP000198779"/>
    </source>
</evidence>
<gene>
    <name evidence="4" type="ORF">SAMN04487900_11735</name>
    <name evidence="3" type="ORF">SAMN04487901_11522</name>
</gene>
<protein>
    <submittedName>
        <fullName evidence="4">Uncharacterized protein</fullName>
    </submittedName>
</protein>
<keyword evidence="2" id="KW-0812">Transmembrane</keyword>
<evidence type="ECO:0000256" key="2">
    <source>
        <dbReference type="SAM" id="Phobius"/>
    </source>
</evidence>